<dbReference type="AlphaFoldDB" id="A0A5B0RMX5"/>
<dbReference type="PANTHER" id="PTHR31836:SF27">
    <property type="entry name" value="RLPA-LIKE PROTEIN DOUBLE-PSI BETA-BARREL DOMAIN-CONTAINING PROTEIN"/>
    <property type="match status" value="1"/>
</dbReference>
<dbReference type="InterPro" id="IPR051477">
    <property type="entry name" value="Expansin_CellWall"/>
</dbReference>
<evidence type="ECO:0000256" key="1">
    <source>
        <dbReference type="ARBA" id="ARBA00022729"/>
    </source>
</evidence>
<feature type="transmembrane region" description="Helical" evidence="3">
    <location>
        <begin position="136"/>
        <end position="154"/>
    </location>
</feature>
<evidence type="ECO:0000256" key="3">
    <source>
        <dbReference type="SAM" id="Phobius"/>
    </source>
</evidence>
<dbReference type="CDD" id="cd22191">
    <property type="entry name" value="DPBB_RlpA_EXP_N-like"/>
    <property type="match status" value="1"/>
</dbReference>
<dbReference type="PANTHER" id="PTHR31836">
    <property type="match status" value="1"/>
</dbReference>
<accession>A0A5B0RMX5</accession>
<sequence length="298" mass="33121">MTRLPRREGLDKLRLQPKKSDRSSVWMARQSSPLSSLFTAGIPREGGIIGTVSKWTAGDQSPHCCSSQITILHICILYNHLNQFDYVVDYYNPLLYPFSIALFRYLFSQTLLLYTTTSFSYYQRTKSSKMLYQNRILMIALFIVQLVIVPIQALPSSQPPSSGTNYSDLDDKAPSHDAHQASTYGPTKGKLREESSHRGDATYYSPGLGSCGQQSGNQDLIVAISHTLYDSYEGVNQDANSLCGKSIRASYGPNSIVVSVVDRCEGCSPNDLDLSPAAFRRLSPLNTGRLHGIRWTFA</sequence>
<evidence type="ECO:0000313" key="5">
    <source>
        <dbReference type="Proteomes" id="UP000325313"/>
    </source>
</evidence>
<keyword evidence="3" id="KW-1133">Transmembrane helix</keyword>
<dbReference type="Proteomes" id="UP000325313">
    <property type="component" value="Unassembled WGS sequence"/>
</dbReference>
<keyword evidence="3" id="KW-0472">Membrane</keyword>
<keyword evidence="1" id="KW-0732">Signal</keyword>
<feature type="compositionally biased region" description="Basic and acidic residues" evidence="2">
    <location>
        <begin position="190"/>
        <end position="200"/>
    </location>
</feature>
<dbReference type="InterPro" id="IPR036908">
    <property type="entry name" value="RlpA-like_sf"/>
</dbReference>
<evidence type="ECO:0000313" key="4">
    <source>
        <dbReference type="EMBL" id="KAA1126498.1"/>
    </source>
</evidence>
<organism evidence="4 5">
    <name type="scientific">Puccinia graminis f. sp. tritici</name>
    <dbReference type="NCBI Taxonomy" id="56615"/>
    <lineage>
        <taxon>Eukaryota</taxon>
        <taxon>Fungi</taxon>
        <taxon>Dikarya</taxon>
        <taxon>Basidiomycota</taxon>
        <taxon>Pucciniomycotina</taxon>
        <taxon>Pucciniomycetes</taxon>
        <taxon>Pucciniales</taxon>
        <taxon>Pucciniaceae</taxon>
        <taxon>Puccinia</taxon>
    </lineage>
</organism>
<protein>
    <submittedName>
        <fullName evidence="4">Uncharacterized protein</fullName>
    </submittedName>
</protein>
<feature type="compositionally biased region" description="Basic and acidic residues" evidence="2">
    <location>
        <begin position="169"/>
        <end position="179"/>
    </location>
</feature>
<proteinExistence type="predicted"/>
<feature type="compositionally biased region" description="Polar residues" evidence="2">
    <location>
        <begin position="156"/>
        <end position="167"/>
    </location>
</feature>
<keyword evidence="3" id="KW-0812">Transmembrane</keyword>
<feature type="region of interest" description="Disordered" evidence="2">
    <location>
        <begin position="156"/>
        <end position="203"/>
    </location>
</feature>
<dbReference type="Gene3D" id="2.40.40.10">
    <property type="entry name" value="RlpA-like domain"/>
    <property type="match status" value="1"/>
</dbReference>
<comment type="caution">
    <text evidence="4">The sequence shown here is derived from an EMBL/GenBank/DDBJ whole genome shotgun (WGS) entry which is preliminary data.</text>
</comment>
<gene>
    <name evidence="4" type="ORF">PGTUg99_022649</name>
</gene>
<feature type="transmembrane region" description="Helical" evidence="3">
    <location>
        <begin position="94"/>
        <end position="115"/>
    </location>
</feature>
<dbReference type="SUPFAM" id="SSF50685">
    <property type="entry name" value="Barwin-like endoglucanases"/>
    <property type="match status" value="1"/>
</dbReference>
<name>A0A5B0RMX5_PUCGR</name>
<evidence type="ECO:0000256" key="2">
    <source>
        <dbReference type="SAM" id="MobiDB-lite"/>
    </source>
</evidence>
<reference evidence="4 5" key="1">
    <citation type="submission" date="2019-05" db="EMBL/GenBank/DDBJ databases">
        <title>Emergence of the Ug99 lineage of the wheat stem rust pathogen through somatic hybridization.</title>
        <authorList>
            <person name="Li F."/>
            <person name="Upadhyaya N.M."/>
            <person name="Sperschneider J."/>
            <person name="Matny O."/>
            <person name="Nguyen-Phuc H."/>
            <person name="Mago R."/>
            <person name="Raley C."/>
            <person name="Miller M.E."/>
            <person name="Silverstein K.A.T."/>
            <person name="Henningsen E."/>
            <person name="Hirsch C.D."/>
            <person name="Visser B."/>
            <person name="Pretorius Z.A."/>
            <person name="Steffenson B.J."/>
            <person name="Schwessinger B."/>
            <person name="Dodds P.N."/>
            <person name="Figueroa M."/>
        </authorList>
    </citation>
    <scope>NUCLEOTIDE SEQUENCE [LARGE SCALE GENOMIC DNA]</scope>
    <source>
        <strain evidence="4 5">Ug99</strain>
    </source>
</reference>
<dbReference type="EMBL" id="VDEP01000171">
    <property type="protein sequence ID" value="KAA1126498.1"/>
    <property type="molecule type" value="Genomic_DNA"/>
</dbReference>